<dbReference type="Proteomes" id="UP000600918">
    <property type="component" value="Unassembled WGS sequence"/>
</dbReference>
<name>A0A834N8J6_VESPE</name>
<feature type="compositionally biased region" description="Gly residues" evidence="1">
    <location>
        <begin position="62"/>
        <end position="73"/>
    </location>
</feature>
<feature type="region of interest" description="Disordered" evidence="1">
    <location>
        <begin position="1"/>
        <end position="46"/>
    </location>
</feature>
<accession>A0A834N8J6</accession>
<dbReference type="EMBL" id="JACSDY010000018">
    <property type="protein sequence ID" value="KAF7400172.1"/>
    <property type="molecule type" value="Genomic_DNA"/>
</dbReference>
<evidence type="ECO:0000256" key="1">
    <source>
        <dbReference type="SAM" id="MobiDB-lite"/>
    </source>
</evidence>
<comment type="caution">
    <text evidence="2">The sequence shown here is derived from an EMBL/GenBank/DDBJ whole genome shotgun (WGS) entry which is preliminary data.</text>
</comment>
<feature type="region of interest" description="Disordered" evidence="1">
    <location>
        <begin position="60"/>
        <end position="115"/>
    </location>
</feature>
<protein>
    <submittedName>
        <fullName evidence="2">Uncharacterized protein</fullName>
    </submittedName>
</protein>
<feature type="compositionally biased region" description="Gly residues" evidence="1">
    <location>
        <begin position="90"/>
        <end position="99"/>
    </location>
</feature>
<gene>
    <name evidence="2" type="ORF">H0235_015909</name>
</gene>
<feature type="compositionally biased region" description="Gly residues" evidence="1">
    <location>
        <begin position="31"/>
        <end position="46"/>
    </location>
</feature>
<evidence type="ECO:0000313" key="3">
    <source>
        <dbReference type="Proteomes" id="UP000600918"/>
    </source>
</evidence>
<reference evidence="2" key="1">
    <citation type="journal article" date="2020" name="G3 (Bethesda)">
        <title>High-Quality Assemblies for Three Invasive Social Wasps from the &lt;i&gt;Vespula&lt;/i&gt; Genus.</title>
        <authorList>
            <person name="Harrop T.W.R."/>
            <person name="Guhlin J."/>
            <person name="McLaughlin G.M."/>
            <person name="Permina E."/>
            <person name="Stockwell P."/>
            <person name="Gilligan J."/>
            <person name="Le Lec M.F."/>
            <person name="Gruber M.A.M."/>
            <person name="Quinn O."/>
            <person name="Lovegrove M."/>
            <person name="Duncan E.J."/>
            <person name="Remnant E.J."/>
            <person name="Van Eeckhoven J."/>
            <person name="Graham B."/>
            <person name="Knapp R.A."/>
            <person name="Langford K.W."/>
            <person name="Kronenberg Z."/>
            <person name="Press M.O."/>
            <person name="Eacker S.M."/>
            <person name="Wilson-Rankin E.E."/>
            <person name="Purcell J."/>
            <person name="Lester P.J."/>
            <person name="Dearden P.K."/>
        </authorList>
    </citation>
    <scope>NUCLEOTIDE SEQUENCE</scope>
    <source>
        <strain evidence="2">Volc-1</strain>
    </source>
</reference>
<sequence>MLEKETTTARTITCPPYAQQRLSKSNEKVGGNDGGGGDGVGGYSDGGRSGMALVGWWLSRWGSGGGRGRGDSSGGRESSDSVGGCEDGDGGGGTGGCSLKGGLRPISPSKTTQSR</sequence>
<dbReference type="AlphaFoldDB" id="A0A834N8J6"/>
<organism evidence="2 3">
    <name type="scientific">Vespula pensylvanica</name>
    <name type="common">Western yellow jacket</name>
    <name type="synonym">Wasp</name>
    <dbReference type="NCBI Taxonomy" id="30213"/>
    <lineage>
        <taxon>Eukaryota</taxon>
        <taxon>Metazoa</taxon>
        <taxon>Ecdysozoa</taxon>
        <taxon>Arthropoda</taxon>
        <taxon>Hexapoda</taxon>
        <taxon>Insecta</taxon>
        <taxon>Pterygota</taxon>
        <taxon>Neoptera</taxon>
        <taxon>Endopterygota</taxon>
        <taxon>Hymenoptera</taxon>
        <taxon>Apocrita</taxon>
        <taxon>Aculeata</taxon>
        <taxon>Vespoidea</taxon>
        <taxon>Vespidae</taxon>
        <taxon>Vespinae</taxon>
        <taxon>Vespula</taxon>
    </lineage>
</organism>
<keyword evidence="3" id="KW-1185">Reference proteome</keyword>
<proteinExistence type="predicted"/>
<evidence type="ECO:0000313" key="2">
    <source>
        <dbReference type="EMBL" id="KAF7400172.1"/>
    </source>
</evidence>